<evidence type="ECO:0000256" key="2">
    <source>
        <dbReference type="ARBA" id="ARBA00022741"/>
    </source>
</evidence>
<dbReference type="PROSITE" id="PS00297">
    <property type="entry name" value="HSP70_1"/>
    <property type="match status" value="1"/>
</dbReference>
<proteinExistence type="inferred from homology"/>
<comment type="caution">
    <text evidence="6">The sequence shown here is derived from an EMBL/GenBank/DDBJ whole genome shotgun (WGS) entry which is preliminary data.</text>
</comment>
<comment type="subcellular location">
    <subcellularLocation>
        <location evidence="1">Endoplasmic reticulum lumen</location>
    </subcellularLocation>
</comment>
<dbReference type="Gene3D" id="3.30.30.30">
    <property type="match status" value="1"/>
</dbReference>
<dbReference type="SUPFAM" id="SSF53067">
    <property type="entry name" value="Actin-like ATPase domain"/>
    <property type="match status" value="2"/>
</dbReference>
<dbReference type="AlphaFoldDB" id="A0A8J4GS23"/>
<protein>
    <recommendedName>
        <fullName evidence="8">Molecular chaperone</fullName>
    </recommendedName>
</protein>
<dbReference type="GO" id="GO:0005524">
    <property type="term" value="F:ATP binding"/>
    <property type="evidence" value="ECO:0007669"/>
    <property type="project" value="UniProtKB-KW"/>
</dbReference>
<dbReference type="Gene3D" id="3.90.640.10">
    <property type="entry name" value="Actin, Chain A, domain 4"/>
    <property type="match status" value="1"/>
</dbReference>
<dbReference type="InterPro" id="IPR013126">
    <property type="entry name" value="Hsp_70_fam"/>
</dbReference>
<dbReference type="Proteomes" id="UP000722791">
    <property type="component" value="Unassembled WGS sequence"/>
</dbReference>
<keyword evidence="3 4" id="KW-0067">ATP-binding</keyword>
<dbReference type="PANTHER" id="PTHR19375">
    <property type="entry name" value="HEAT SHOCK PROTEIN 70KDA"/>
    <property type="match status" value="1"/>
</dbReference>
<dbReference type="FunFam" id="3.90.640.10:FF:000003">
    <property type="entry name" value="Molecular chaperone DnaK"/>
    <property type="match status" value="1"/>
</dbReference>
<evidence type="ECO:0000256" key="5">
    <source>
        <dbReference type="SAM" id="MobiDB-lite"/>
    </source>
</evidence>
<gene>
    <name evidence="6" type="ORF">Vretimale_15807</name>
</gene>
<feature type="compositionally biased region" description="Basic residues" evidence="5">
    <location>
        <begin position="580"/>
        <end position="589"/>
    </location>
</feature>
<evidence type="ECO:0000256" key="3">
    <source>
        <dbReference type="ARBA" id="ARBA00022840"/>
    </source>
</evidence>
<dbReference type="PROSITE" id="PS00329">
    <property type="entry name" value="HSP70_2"/>
    <property type="match status" value="1"/>
</dbReference>
<organism evidence="6 7">
    <name type="scientific">Volvox reticuliferus</name>
    <dbReference type="NCBI Taxonomy" id="1737510"/>
    <lineage>
        <taxon>Eukaryota</taxon>
        <taxon>Viridiplantae</taxon>
        <taxon>Chlorophyta</taxon>
        <taxon>core chlorophytes</taxon>
        <taxon>Chlorophyceae</taxon>
        <taxon>CS clade</taxon>
        <taxon>Chlamydomonadales</taxon>
        <taxon>Volvocaceae</taxon>
        <taxon>Volvox</taxon>
    </lineage>
</organism>
<dbReference type="PROSITE" id="PS01036">
    <property type="entry name" value="HSP70_3"/>
    <property type="match status" value="1"/>
</dbReference>
<dbReference type="FunFam" id="3.30.420.40:FF:000406">
    <property type="entry name" value="Chaperone protein DnaK HSP70"/>
    <property type="match status" value="1"/>
</dbReference>
<keyword evidence="2 4" id="KW-0547">Nucleotide-binding</keyword>
<dbReference type="GO" id="GO:0005788">
    <property type="term" value="C:endoplasmic reticulum lumen"/>
    <property type="evidence" value="ECO:0007669"/>
    <property type="project" value="UniProtKB-SubCell"/>
</dbReference>
<reference evidence="6" key="1">
    <citation type="journal article" date="2021" name="Proc. Natl. Acad. Sci. U.S.A.">
        <title>Three genomes in the algal genus Volvox reveal the fate of a haploid sex-determining region after a transition to homothallism.</title>
        <authorList>
            <person name="Yamamoto K."/>
            <person name="Hamaji T."/>
            <person name="Kawai-Toyooka H."/>
            <person name="Matsuzaki R."/>
            <person name="Takahashi F."/>
            <person name="Nishimura Y."/>
            <person name="Kawachi M."/>
            <person name="Noguchi H."/>
            <person name="Minakuchi Y."/>
            <person name="Umen J.G."/>
            <person name="Toyoda A."/>
            <person name="Nozaki H."/>
        </authorList>
    </citation>
    <scope>NUCLEOTIDE SEQUENCE</scope>
    <source>
        <strain evidence="6">NIES-3785</strain>
    </source>
</reference>
<sequence>MRLRNCNYKTFLKTNFGRSDSSIGLLTAVGMQRQARSLTQSSKPCGVHHFWPRPHARKSCHRRAVSVYARLRDFQREVVVGIDLGTTNSAVAYIEGGKPKCIPNADGETITPSVVSVLRDGEVVVGRRAQRQAVLHPLTTYYSAKRLIGRQYNDPAVQEEIARLPYKVLCDEAGSVVFDCPRVGPGYLYPEEVSAQVVSQLVSDAAAYTQGRVTKAVIAVPAYFDDRQREATIAAGKLAGLETVRLLREPVAAALAYGLDLRADSVVLVFDLGGGTYDVSLLEVGNGTVEVLSTGGDAHLGGDDWDAAIVKWLERTYLRPAGLDPASDPRLRANLRALGQAAKHSLTDSEEVVLRMPVGGPGGGPLEARLTRTELDEMTQELWRRCRLPLDQACWQAGVDLNEVVGDHEALKEQLRNRGVPGWKIQAMQPEIRPCKRSPLSTVLLVGGATRMPAVGRFIHNMTRLQPLEAALDPDEAVALGAAVQAGILQGEISNLMVMDQWQASLMRALAKLQLQSDPRVKQRLEQQYSLEDEGESVVNGDEYGDGGGDEDRVEGGSRTGGRKPAAAAAAAAAAGPKRPLSKRQRQRQRQQQQQRQREGARGEDEGEAGSGLDEAAQWEGEVGTAARS</sequence>
<dbReference type="EMBL" id="BNCQ01000043">
    <property type="protein sequence ID" value="GIM12459.1"/>
    <property type="molecule type" value="Genomic_DNA"/>
</dbReference>
<dbReference type="InterPro" id="IPR043129">
    <property type="entry name" value="ATPase_NBD"/>
</dbReference>
<accession>A0A8J4GS23</accession>
<feature type="region of interest" description="Disordered" evidence="5">
    <location>
        <begin position="526"/>
        <end position="629"/>
    </location>
</feature>
<evidence type="ECO:0000313" key="7">
    <source>
        <dbReference type="Proteomes" id="UP000722791"/>
    </source>
</evidence>
<evidence type="ECO:0008006" key="8">
    <source>
        <dbReference type="Google" id="ProtNLM"/>
    </source>
</evidence>
<feature type="compositionally biased region" description="Low complexity" evidence="5">
    <location>
        <begin position="566"/>
        <end position="575"/>
    </location>
</feature>
<dbReference type="Gene3D" id="3.30.420.40">
    <property type="match status" value="4"/>
</dbReference>
<evidence type="ECO:0000313" key="6">
    <source>
        <dbReference type="EMBL" id="GIM12459.1"/>
    </source>
</evidence>
<dbReference type="GO" id="GO:0140662">
    <property type="term" value="F:ATP-dependent protein folding chaperone"/>
    <property type="evidence" value="ECO:0007669"/>
    <property type="project" value="InterPro"/>
</dbReference>
<dbReference type="Pfam" id="PF00012">
    <property type="entry name" value="HSP70"/>
    <property type="match status" value="2"/>
</dbReference>
<name>A0A8J4GS23_9CHLO</name>
<dbReference type="InterPro" id="IPR018181">
    <property type="entry name" value="Heat_shock_70_CS"/>
</dbReference>
<dbReference type="PRINTS" id="PR00301">
    <property type="entry name" value="HEATSHOCK70"/>
</dbReference>
<evidence type="ECO:0000256" key="1">
    <source>
        <dbReference type="ARBA" id="ARBA00004319"/>
    </source>
</evidence>
<evidence type="ECO:0000256" key="4">
    <source>
        <dbReference type="RuleBase" id="RU003322"/>
    </source>
</evidence>
<dbReference type="FunFam" id="3.30.30.30:FF:000005">
    <property type="entry name" value="Heat shock protein ssb1"/>
    <property type="match status" value="1"/>
</dbReference>
<comment type="similarity">
    <text evidence="4">Belongs to the heat shock protein 70 family.</text>
</comment>